<feature type="domain" description="LysM" evidence="2">
    <location>
        <begin position="167"/>
        <end position="216"/>
    </location>
</feature>
<dbReference type="RefSeq" id="WP_145189953.1">
    <property type="nucleotide sequence ID" value="NZ_CP036290.1"/>
</dbReference>
<proteinExistence type="predicted"/>
<feature type="region of interest" description="Disordered" evidence="1">
    <location>
        <begin position="66"/>
        <end position="164"/>
    </location>
</feature>
<dbReference type="InterPro" id="IPR018392">
    <property type="entry name" value="LysM"/>
</dbReference>
<protein>
    <recommendedName>
        <fullName evidence="2">LysM domain-containing protein</fullName>
    </recommendedName>
</protein>
<dbReference type="Proteomes" id="UP000319342">
    <property type="component" value="Chromosome"/>
</dbReference>
<keyword evidence="4" id="KW-1185">Reference proteome</keyword>
<dbReference type="EMBL" id="CP036290">
    <property type="protein sequence ID" value="QDU85840.1"/>
    <property type="molecule type" value="Genomic_DNA"/>
</dbReference>
<gene>
    <name evidence="3" type="ORF">Pla163_29810</name>
</gene>
<evidence type="ECO:0000259" key="2">
    <source>
        <dbReference type="PROSITE" id="PS51782"/>
    </source>
</evidence>
<evidence type="ECO:0000313" key="4">
    <source>
        <dbReference type="Proteomes" id="UP000319342"/>
    </source>
</evidence>
<dbReference type="Gene3D" id="3.10.350.10">
    <property type="entry name" value="LysM domain"/>
    <property type="match status" value="1"/>
</dbReference>
<evidence type="ECO:0000313" key="3">
    <source>
        <dbReference type="EMBL" id="QDU85840.1"/>
    </source>
</evidence>
<sequence length="225" mass="24071">MSADVPTDPEPPSTLGRVLVGSLRFVVVTAAVAVPAHVLWTHRDVALPSFGTVAAASTPQPGWASLVLGAPSGAPERPLPELEPPPQRAGLERTGDERSSAGPDPNDARRADERPEVERPEDDGARSEHRPFLPAPPPIADGSERRAEPPAPESEPPLELRTFPDDFEIRVERNLTLGEIAQAHYGTSRPSVVKALAAYNGLDDPNKLRAGRTLRVPDRGKLGLD</sequence>
<dbReference type="PROSITE" id="PS51782">
    <property type="entry name" value="LYSM"/>
    <property type="match status" value="1"/>
</dbReference>
<dbReference type="AlphaFoldDB" id="A0A518D2Y9"/>
<dbReference type="InterPro" id="IPR036779">
    <property type="entry name" value="LysM_dom_sf"/>
</dbReference>
<evidence type="ECO:0000256" key="1">
    <source>
        <dbReference type="SAM" id="MobiDB-lite"/>
    </source>
</evidence>
<dbReference type="OrthoDB" id="9815939at2"/>
<name>A0A518D2Y9_9BACT</name>
<organism evidence="3 4">
    <name type="scientific">Rohdeia mirabilis</name>
    <dbReference type="NCBI Taxonomy" id="2528008"/>
    <lineage>
        <taxon>Bacteria</taxon>
        <taxon>Pseudomonadati</taxon>
        <taxon>Planctomycetota</taxon>
        <taxon>Planctomycetia</taxon>
        <taxon>Planctomycetia incertae sedis</taxon>
        <taxon>Rohdeia</taxon>
    </lineage>
</organism>
<reference evidence="3 4" key="1">
    <citation type="submission" date="2019-02" db="EMBL/GenBank/DDBJ databases">
        <title>Deep-cultivation of Planctomycetes and their phenomic and genomic characterization uncovers novel biology.</title>
        <authorList>
            <person name="Wiegand S."/>
            <person name="Jogler M."/>
            <person name="Boedeker C."/>
            <person name="Pinto D."/>
            <person name="Vollmers J."/>
            <person name="Rivas-Marin E."/>
            <person name="Kohn T."/>
            <person name="Peeters S.H."/>
            <person name="Heuer A."/>
            <person name="Rast P."/>
            <person name="Oberbeckmann S."/>
            <person name="Bunk B."/>
            <person name="Jeske O."/>
            <person name="Meyerdierks A."/>
            <person name="Storesund J.E."/>
            <person name="Kallscheuer N."/>
            <person name="Luecker S."/>
            <person name="Lage O.M."/>
            <person name="Pohl T."/>
            <person name="Merkel B.J."/>
            <person name="Hornburger P."/>
            <person name="Mueller R.-W."/>
            <person name="Bruemmer F."/>
            <person name="Labrenz M."/>
            <person name="Spormann A.M."/>
            <person name="Op den Camp H."/>
            <person name="Overmann J."/>
            <person name="Amann R."/>
            <person name="Jetten M.S.M."/>
            <person name="Mascher T."/>
            <person name="Medema M.H."/>
            <person name="Devos D.P."/>
            <person name="Kaster A.-K."/>
            <person name="Ovreas L."/>
            <person name="Rohde M."/>
            <person name="Galperin M.Y."/>
            <person name="Jogler C."/>
        </authorList>
    </citation>
    <scope>NUCLEOTIDE SEQUENCE [LARGE SCALE GENOMIC DNA]</scope>
    <source>
        <strain evidence="3 4">Pla163</strain>
    </source>
</reference>
<feature type="compositionally biased region" description="Basic and acidic residues" evidence="1">
    <location>
        <begin position="106"/>
        <end position="131"/>
    </location>
</feature>
<dbReference type="Pfam" id="PF01476">
    <property type="entry name" value="LysM"/>
    <property type="match status" value="1"/>
</dbReference>
<accession>A0A518D2Y9</accession>
<feature type="compositionally biased region" description="Basic and acidic residues" evidence="1">
    <location>
        <begin position="90"/>
        <end position="99"/>
    </location>
</feature>